<gene>
    <name evidence="2" type="primary">ATP8</name>
</gene>
<name>A0A343VYT7_9NEOP</name>
<proteinExistence type="predicted"/>
<keyword evidence="1" id="KW-0812">Transmembrane</keyword>
<dbReference type="GeneID" id="36935156"/>
<protein>
    <submittedName>
        <fullName evidence="2">ATP synthase F0 subunit 8</fullName>
    </submittedName>
</protein>
<reference evidence="2" key="1">
    <citation type="submission" date="2017-10" db="EMBL/GenBank/DDBJ databases">
        <authorList>
            <person name="Banno H."/>
            <person name="Chua N.-H."/>
        </authorList>
    </citation>
    <scope>NUCLEOTIDE SEQUENCE</scope>
</reference>
<sequence>MPQMMPLNWLMLFLLFTMLFLLVNMFTYYIIQIKSAFKSSQKTIFKTLNWKW</sequence>
<keyword evidence="1" id="KW-1133">Transmembrane helix</keyword>
<keyword evidence="1" id="KW-0472">Membrane</keyword>
<accession>A0A343VYT7</accession>
<evidence type="ECO:0000313" key="2">
    <source>
        <dbReference type="EMBL" id="AVQ55073.1"/>
    </source>
</evidence>
<keyword evidence="2" id="KW-0496">Mitochondrion</keyword>
<geneLocation type="mitochondrion" evidence="2"/>
<dbReference type="EMBL" id="MG049920">
    <property type="protein sequence ID" value="AVQ55073.1"/>
    <property type="molecule type" value="Genomic_DNA"/>
</dbReference>
<organism evidence="2">
    <name type="scientific">Paratoxodera polyacantha</name>
    <dbReference type="NCBI Taxonomy" id="2136287"/>
    <lineage>
        <taxon>Eukaryota</taxon>
        <taxon>Metazoa</taxon>
        <taxon>Ecdysozoa</taxon>
        <taxon>Arthropoda</taxon>
        <taxon>Hexapoda</taxon>
        <taxon>Insecta</taxon>
        <taxon>Pterygota</taxon>
        <taxon>Neoptera</taxon>
        <taxon>Polyneoptera</taxon>
        <taxon>Dictyoptera</taxon>
        <taxon>Mantodea</taxon>
        <taxon>Eumantodea</taxon>
        <taxon>Eremiaphiloidea</taxon>
        <taxon>Toxoderidae</taxon>
        <taxon>Toxoderinae</taxon>
        <taxon>Paratoxodera</taxon>
    </lineage>
</organism>
<dbReference type="RefSeq" id="YP_009484277.1">
    <property type="nucleotide sequence ID" value="NC_037697.1"/>
</dbReference>
<dbReference type="AlphaFoldDB" id="A0A343VYT7"/>
<feature type="transmembrane region" description="Helical" evidence="1">
    <location>
        <begin position="6"/>
        <end position="31"/>
    </location>
</feature>
<evidence type="ECO:0000256" key="1">
    <source>
        <dbReference type="SAM" id="Phobius"/>
    </source>
</evidence>
<dbReference type="CTD" id="4509"/>